<evidence type="ECO:0000313" key="1">
    <source>
        <dbReference type="EMBL" id="CAG8667279.1"/>
    </source>
</evidence>
<accession>A0A9N9HBB4</accession>
<dbReference type="EMBL" id="CAJVPY010006676">
    <property type="protein sequence ID" value="CAG8667279.1"/>
    <property type="molecule type" value="Genomic_DNA"/>
</dbReference>
<reference evidence="1" key="1">
    <citation type="submission" date="2021-06" db="EMBL/GenBank/DDBJ databases">
        <authorList>
            <person name="Kallberg Y."/>
            <person name="Tangrot J."/>
            <person name="Rosling A."/>
        </authorList>
    </citation>
    <scope>NUCLEOTIDE SEQUENCE</scope>
    <source>
        <strain evidence="1">MA453B</strain>
    </source>
</reference>
<feature type="non-terminal residue" evidence="1">
    <location>
        <position position="1"/>
    </location>
</feature>
<sequence>MDDTNLNAIFDIYLSSPSYTHAFERTTNDLTCVSNFNDLSASSSSLQFQTSEQAINTADTNYEDAFYVINAFPSLSSSSQTSGQTKNNSTCTSNFHDQNAPLSSLLLQLYAFEQARNTTDVNFEDVFYEKNNFSSFSSSLQEDKSTFYENLNASCSSSQIQTSEETNNVEMETSEKTNNVEIECESTFRGDINASWSSSQIQTSEETNNVEMECESTFHEDINASCSSTL</sequence>
<comment type="caution">
    <text evidence="1">The sequence shown here is derived from an EMBL/GenBank/DDBJ whole genome shotgun (WGS) entry which is preliminary data.</text>
</comment>
<feature type="non-terminal residue" evidence="1">
    <location>
        <position position="230"/>
    </location>
</feature>
<name>A0A9N9HBB4_9GLOM</name>
<protein>
    <submittedName>
        <fullName evidence="1">12280_t:CDS:1</fullName>
    </submittedName>
</protein>
<organism evidence="1 2">
    <name type="scientific">Dentiscutata erythropus</name>
    <dbReference type="NCBI Taxonomy" id="1348616"/>
    <lineage>
        <taxon>Eukaryota</taxon>
        <taxon>Fungi</taxon>
        <taxon>Fungi incertae sedis</taxon>
        <taxon>Mucoromycota</taxon>
        <taxon>Glomeromycotina</taxon>
        <taxon>Glomeromycetes</taxon>
        <taxon>Diversisporales</taxon>
        <taxon>Gigasporaceae</taxon>
        <taxon>Dentiscutata</taxon>
    </lineage>
</organism>
<evidence type="ECO:0000313" key="2">
    <source>
        <dbReference type="Proteomes" id="UP000789405"/>
    </source>
</evidence>
<gene>
    <name evidence="1" type="ORF">DERYTH_LOCUS11033</name>
</gene>
<proteinExistence type="predicted"/>
<keyword evidence="2" id="KW-1185">Reference proteome</keyword>
<dbReference type="AlphaFoldDB" id="A0A9N9HBB4"/>
<dbReference type="Proteomes" id="UP000789405">
    <property type="component" value="Unassembled WGS sequence"/>
</dbReference>
<dbReference type="OrthoDB" id="2446367at2759"/>